<keyword evidence="1" id="KW-1133">Transmembrane helix</keyword>
<evidence type="ECO:0000313" key="2">
    <source>
        <dbReference type="EMBL" id="MXU96613.1"/>
    </source>
</evidence>
<name>A0A6B0V2W9_IXORI</name>
<dbReference type="EMBL" id="GIFC01014530">
    <property type="protein sequence ID" value="MXU96613.1"/>
    <property type="molecule type" value="Transcribed_RNA"/>
</dbReference>
<dbReference type="AlphaFoldDB" id="A0A6B0V2W9"/>
<proteinExistence type="predicted"/>
<feature type="transmembrane region" description="Helical" evidence="1">
    <location>
        <begin position="7"/>
        <end position="32"/>
    </location>
</feature>
<reference evidence="2" key="1">
    <citation type="submission" date="2019-12" db="EMBL/GenBank/DDBJ databases">
        <title>An insight into the sialome of adult female Ixodes ricinus ticks feeding for 6 days.</title>
        <authorList>
            <person name="Perner J."/>
            <person name="Ribeiro J.M.C."/>
        </authorList>
    </citation>
    <scope>NUCLEOTIDE SEQUENCE</scope>
    <source>
        <strain evidence="2">Semi-engorged</strain>
        <tissue evidence="2">Salivary glands</tissue>
    </source>
</reference>
<keyword evidence="1" id="KW-0472">Membrane</keyword>
<keyword evidence="1" id="KW-0812">Transmembrane</keyword>
<sequence length="222" mass="25789">MDRLGVCLYFTMNGALAWAVSILAICGAQFIIQQETCTDLCRVGITPNDSTMDCRNQLWEHRKLINLTITPCDSDPCIYRKNATYVISFSAVANYSQQFWRWWSYNIPHVNQGKLMGGLWLEQHTEDLRAFGEEVTFNFTNPDVDMPLRVTPNETFKITVRLCRKFLPYDFKLKIFVGTWQHSFGCCNARVNVTREWKKCLNYDDDSEQPSSTEKPRSRAEL</sequence>
<organism evidence="2">
    <name type="scientific">Ixodes ricinus</name>
    <name type="common">Common tick</name>
    <name type="synonym">Acarus ricinus</name>
    <dbReference type="NCBI Taxonomy" id="34613"/>
    <lineage>
        <taxon>Eukaryota</taxon>
        <taxon>Metazoa</taxon>
        <taxon>Ecdysozoa</taxon>
        <taxon>Arthropoda</taxon>
        <taxon>Chelicerata</taxon>
        <taxon>Arachnida</taxon>
        <taxon>Acari</taxon>
        <taxon>Parasitiformes</taxon>
        <taxon>Ixodida</taxon>
        <taxon>Ixodoidea</taxon>
        <taxon>Ixodidae</taxon>
        <taxon>Ixodinae</taxon>
        <taxon>Ixodes</taxon>
    </lineage>
</organism>
<evidence type="ECO:0000256" key="1">
    <source>
        <dbReference type="SAM" id="Phobius"/>
    </source>
</evidence>
<protein>
    <submittedName>
        <fullName evidence="2">Putative conserved secreted protein</fullName>
    </submittedName>
</protein>
<accession>A0A6B0V2W9</accession>